<dbReference type="Gene3D" id="2.130.10.10">
    <property type="entry name" value="YVTN repeat-like/Quinoprotein amine dehydrogenase"/>
    <property type="match status" value="2"/>
</dbReference>
<dbReference type="SUPFAM" id="SSF50974">
    <property type="entry name" value="Nitrous oxide reductase, N-terminal domain"/>
    <property type="match status" value="1"/>
</dbReference>
<dbReference type="InterPro" id="IPR011045">
    <property type="entry name" value="N2O_reductase_N"/>
</dbReference>
<feature type="compositionally biased region" description="Pro residues" evidence="1">
    <location>
        <begin position="202"/>
        <end position="219"/>
    </location>
</feature>
<name>A0ABP7Q265_9SPHI</name>
<dbReference type="Pfam" id="PF02239">
    <property type="entry name" value="Cytochrom_D1"/>
    <property type="match status" value="1"/>
</dbReference>
<sequence length="374" mass="39912">MDKAPKKRLLTVVRRLQLPFKLFAGFVLVFCLYCITSCTAQTRQKPYLLALSKNDKTLAIVDPISFKVIARVPVGQDPHEVIASADGKMAYVSIYGGGSLHEIDVIDLVNKKALPIIDTKPFFGPHGITFAAGELWFTAEGTKTVVRYDPATKAFDWAMGTGQDRTHMLYVTPNAKRVYTTNVSSGTVSILVDTLIQQGGFGPPPGGGPGQGGPPPGFKPQPRNDWTQTLVPVSKGSEGFDVSPDGKQLWTAAANDGTIAIIDLSTKKVIETIDAKVLGANRLQFTPDSKYVLISSLQSGDLVVYDAALHKEVKKINIGHGAAGILVDPDGSRAFIGCTADNYIAVIDLKTLQVSGHIDVGGGPDGLAWAIPAK</sequence>
<evidence type="ECO:0000313" key="2">
    <source>
        <dbReference type="EMBL" id="GAA3975081.1"/>
    </source>
</evidence>
<proteinExistence type="predicted"/>
<dbReference type="EMBL" id="BAAAZC010000019">
    <property type="protein sequence ID" value="GAA3975081.1"/>
    <property type="molecule type" value="Genomic_DNA"/>
</dbReference>
<dbReference type="InterPro" id="IPR015943">
    <property type="entry name" value="WD40/YVTN_repeat-like_dom_sf"/>
</dbReference>
<dbReference type="PANTHER" id="PTHR47197:SF3">
    <property type="entry name" value="DIHYDRO-HEME D1 DEHYDROGENASE"/>
    <property type="match status" value="1"/>
</dbReference>
<comment type="caution">
    <text evidence="2">The sequence shown here is derived from an EMBL/GenBank/DDBJ whole genome shotgun (WGS) entry which is preliminary data.</text>
</comment>
<dbReference type="InterPro" id="IPR001680">
    <property type="entry name" value="WD40_rpt"/>
</dbReference>
<feature type="region of interest" description="Disordered" evidence="1">
    <location>
        <begin position="199"/>
        <end position="227"/>
    </location>
</feature>
<dbReference type="InterPro" id="IPR051200">
    <property type="entry name" value="Host-pathogen_enzymatic-act"/>
</dbReference>
<evidence type="ECO:0000256" key="1">
    <source>
        <dbReference type="SAM" id="MobiDB-lite"/>
    </source>
</evidence>
<protein>
    <recommendedName>
        <fullName evidence="4">YncE family protein</fullName>
    </recommendedName>
</protein>
<keyword evidence="3" id="KW-1185">Reference proteome</keyword>
<evidence type="ECO:0000313" key="3">
    <source>
        <dbReference type="Proteomes" id="UP001500742"/>
    </source>
</evidence>
<organism evidence="2 3">
    <name type="scientific">Mucilaginibacter dorajii</name>
    <dbReference type="NCBI Taxonomy" id="692994"/>
    <lineage>
        <taxon>Bacteria</taxon>
        <taxon>Pseudomonadati</taxon>
        <taxon>Bacteroidota</taxon>
        <taxon>Sphingobacteriia</taxon>
        <taxon>Sphingobacteriales</taxon>
        <taxon>Sphingobacteriaceae</taxon>
        <taxon>Mucilaginibacter</taxon>
    </lineage>
</organism>
<reference evidence="3" key="1">
    <citation type="journal article" date="2019" name="Int. J. Syst. Evol. Microbiol.">
        <title>The Global Catalogue of Microorganisms (GCM) 10K type strain sequencing project: providing services to taxonomists for standard genome sequencing and annotation.</title>
        <authorList>
            <consortium name="The Broad Institute Genomics Platform"/>
            <consortium name="The Broad Institute Genome Sequencing Center for Infectious Disease"/>
            <person name="Wu L."/>
            <person name="Ma J."/>
        </authorList>
    </citation>
    <scope>NUCLEOTIDE SEQUENCE [LARGE SCALE GENOMIC DNA]</scope>
    <source>
        <strain evidence="3">JCM 16601</strain>
    </source>
</reference>
<gene>
    <name evidence="2" type="ORF">GCM10022210_26880</name>
</gene>
<accession>A0ABP7Q265</accession>
<dbReference type="RefSeq" id="WP_259087658.1">
    <property type="nucleotide sequence ID" value="NZ_BAAAZC010000019.1"/>
</dbReference>
<dbReference type="PANTHER" id="PTHR47197">
    <property type="entry name" value="PROTEIN NIRF"/>
    <property type="match status" value="1"/>
</dbReference>
<dbReference type="SMART" id="SM00320">
    <property type="entry name" value="WD40"/>
    <property type="match status" value="3"/>
</dbReference>
<evidence type="ECO:0008006" key="4">
    <source>
        <dbReference type="Google" id="ProtNLM"/>
    </source>
</evidence>
<dbReference type="Proteomes" id="UP001500742">
    <property type="component" value="Unassembled WGS sequence"/>
</dbReference>